<keyword evidence="1" id="KW-0732">Signal</keyword>
<comment type="caution">
    <text evidence="2">The sequence shown here is derived from an EMBL/GenBank/DDBJ whole genome shotgun (WGS) entry which is preliminary data.</text>
</comment>
<keyword evidence="3" id="KW-1185">Reference proteome</keyword>
<gene>
    <name evidence="2" type="ORF">HQN87_18610</name>
</gene>
<name>A0ABX2DRM8_9BACL</name>
<accession>A0ABX2DRM8</accession>
<dbReference type="Proteomes" id="UP000711047">
    <property type="component" value="Unassembled WGS sequence"/>
</dbReference>
<dbReference type="EMBL" id="JABMKX010000010">
    <property type="protein sequence ID" value="NQX47348.1"/>
    <property type="molecule type" value="Genomic_DNA"/>
</dbReference>
<organism evidence="2 3">
    <name type="scientific">Paenibacillus tritici</name>
    <dbReference type="NCBI Taxonomy" id="1873425"/>
    <lineage>
        <taxon>Bacteria</taxon>
        <taxon>Bacillati</taxon>
        <taxon>Bacillota</taxon>
        <taxon>Bacilli</taxon>
        <taxon>Bacillales</taxon>
        <taxon>Paenibacillaceae</taxon>
        <taxon>Paenibacillus</taxon>
    </lineage>
</organism>
<dbReference type="RefSeq" id="WP_173136492.1">
    <property type="nucleotide sequence ID" value="NZ_JABMKX010000010.1"/>
</dbReference>
<sequence>MRKSCFILLYSVVLLSLLVAGCSKDTPKYAELFTQVDKHQAVFKQPLEEGLAALEITDAVGEYDTTLGTVMQDEILTVNDMEFIQQITADVPTDKIIGYRIGTVFPRSESGYENARELVRVFLEHYRPADKEEAAKAQQSIQKIDRMTLPLKPLTGSIEESWTYGEGEKKLYITYKISNSNQSDEELPLNLYFSSEEKH</sequence>
<dbReference type="PROSITE" id="PS51257">
    <property type="entry name" value="PROKAR_LIPOPROTEIN"/>
    <property type="match status" value="1"/>
</dbReference>
<evidence type="ECO:0008006" key="4">
    <source>
        <dbReference type="Google" id="ProtNLM"/>
    </source>
</evidence>
<evidence type="ECO:0000313" key="2">
    <source>
        <dbReference type="EMBL" id="NQX47348.1"/>
    </source>
</evidence>
<feature type="chain" id="PRO_5047505232" description="Lipoprotein" evidence="1">
    <location>
        <begin position="26"/>
        <end position="199"/>
    </location>
</feature>
<evidence type="ECO:0000256" key="1">
    <source>
        <dbReference type="SAM" id="SignalP"/>
    </source>
</evidence>
<reference evidence="2 3" key="1">
    <citation type="submission" date="2020-05" db="EMBL/GenBank/DDBJ databases">
        <title>Paenibacillus glebae, sp. nov., Paenibacillus humi sp. nov., Paenibacillus pedi sp. nov., Paenibacillus terrestris sp. nov. and Paenibacillus terricola sp. nov., isolated from a forest top soil sample.</title>
        <authorList>
            <person name="Qi S."/>
            <person name="Carlier A."/>
            <person name="Cnockaert M."/>
            <person name="Vandamme P."/>
        </authorList>
    </citation>
    <scope>NUCLEOTIDE SEQUENCE [LARGE SCALE GENOMIC DNA]</scope>
    <source>
        <strain evidence="2 3">LMG 29502</strain>
    </source>
</reference>
<evidence type="ECO:0000313" key="3">
    <source>
        <dbReference type="Proteomes" id="UP000711047"/>
    </source>
</evidence>
<proteinExistence type="predicted"/>
<feature type="signal peptide" evidence="1">
    <location>
        <begin position="1"/>
        <end position="25"/>
    </location>
</feature>
<protein>
    <recommendedName>
        <fullName evidence="4">Lipoprotein</fullName>
    </recommendedName>
</protein>